<protein>
    <recommendedName>
        <fullName evidence="2">Guanylate cyclase domain-containing protein</fullName>
    </recommendedName>
</protein>
<dbReference type="PROSITE" id="PS50125">
    <property type="entry name" value="GUANYLATE_CYCLASE_2"/>
    <property type="match status" value="1"/>
</dbReference>
<dbReference type="SUPFAM" id="SSF55073">
    <property type="entry name" value="Nucleotide cyclase"/>
    <property type="match status" value="1"/>
</dbReference>
<dbReference type="InterPro" id="IPR050697">
    <property type="entry name" value="Adenylyl/Guanylyl_Cyclase_3/4"/>
</dbReference>
<dbReference type="PANTHER" id="PTHR43081:SF19">
    <property type="entry name" value="PH-SENSITIVE ADENYLATE CYCLASE RV1264"/>
    <property type="match status" value="1"/>
</dbReference>
<dbReference type="OrthoDB" id="7325815at2"/>
<comment type="caution">
    <text evidence="3">The sequence shown here is derived from an EMBL/GenBank/DDBJ whole genome shotgun (WGS) entry which is preliminary data.</text>
</comment>
<organism evidence="3 4">
    <name type="scientific">Dankookia rubra</name>
    <dbReference type="NCBI Taxonomy" id="1442381"/>
    <lineage>
        <taxon>Bacteria</taxon>
        <taxon>Pseudomonadati</taxon>
        <taxon>Pseudomonadota</taxon>
        <taxon>Alphaproteobacteria</taxon>
        <taxon>Acetobacterales</taxon>
        <taxon>Roseomonadaceae</taxon>
        <taxon>Dankookia</taxon>
    </lineage>
</organism>
<dbReference type="InterPro" id="IPR001054">
    <property type="entry name" value="A/G_cyclase"/>
</dbReference>
<dbReference type="InterPro" id="IPR029787">
    <property type="entry name" value="Nucleotide_cyclase"/>
</dbReference>
<keyword evidence="4" id="KW-1185">Reference proteome</keyword>
<dbReference type="GO" id="GO:0035556">
    <property type="term" value="P:intracellular signal transduction"/>
    <property type="evidence" value="ECO:0007669"/>
    <property type="project" value="InterPro"/>
</dbReference>
<dbReference type="Gene3D" id="3.40.50.10070">
    <property type="entry name" value="TolB, N-terminal domain"/>
    <property type="match status" value="1"/>
</dbReference>
<evidence type="ECO:0000256" key="1">
    <source>
        <dbReference type="SAM" id="MobiDB-lite"/>
    </source>
</evidence>
<dbReference type="GO" id="GO:0004016">
    <property type="term" value="F:adenylate cyclase activity"/>
    <property type="evidence" value="ECO:0007669"/>
    <property type="project" value="UniProtKB-ARBA"/>
</dbReference>
<reference evidence="3 4" key="1">
    <citation type="journal article" date="2016" name="J. Microbiol.">
        <title>Dankookia rubra gen. nov., sp. nov., an alphaproteobacterium isolated from sediment of a shallow stream.</title>
        <authorList>
            <person name="Kim W.H."/>
            <person name="Kim D.H."/>
            <person name="Kang K."/>
            <person name="Ahn T.Y."/>
        </authorList>
    </citation>
    <scope>NUCLEOTIDE SEQUENCE [LARGE SCALE GENOMIC DNA]</scope>
    <source>
        <strain evidence="3 4">JCM30602</strain>
    </source>
</reference>
<gene>
    <name evidence="3" type="ORF">E2C06_27450</name>
</gene>
<evidence type="ECO:0000313" key="3">
    <source>
        <dbReference type="EMBL" id="TDH59407.1"/>
    </source>
</evidence>
<dbReference type="GO" id="GO:0006171">
    <property type="term" value="P:cAMP biosynthetic process"/>
    <property type="evidence" value="ECO:0007669"/>
    <property type="project" value="TreeGrafter"/>
</dbReference>
<evidence type="ECO:0000259" key="2">
    <source>
        <dbReference type="PROSITE" id="PS50125"/>
    </source>
</evidence>
<dbReference type="CDD" id="cd07302">
    <property type="entry name" value="CHD"/>
    <property type="match status" value="1"/>
</dbReference>
<dbReference type="InterPro" id="IPR011990">
    <property type="entry name" value="TPR-like_helical_dom_sf"/>
</dbReference>
<dbReference type="AlphaFoldDB" id="A0A4R5QAX9"/>
<sequence length="663" mass="72083">MGCLRSGGPARGGKGARASSRARLAASRESERPRCTAPLPGSEARWDGGLVYNPSSHGFLQVLPDRPNRGEDAGRALVTARPAAVAFADIVGYSILMATEERRTHERWMALLRTVIQPITTVHCGRVVDLRGDGVLAEFATAADALRWALDLQRTMLDHNRTVAETPHIVLRVGLHVGEVLAQDRNIFGDAVNIAARLQEQAQPGGIALSQPVLDQADASLAGAVAAARDLGLLELKNIARPIRIHAIDTYAQRVALPLPRPSPHALPSIAVLPLHNLGGDPADDYLADGVVEDIVVSLAALRELFVIARTSTLVFRGAEPDPRQLGRALGVRYVLMGSIRRRGQGLRISVQLCETQGGGTLWGDRIDAGAEQLFEVQDAIVRRVVAGIAPNVRSAELARAMRQRPESFTAYDHTLKALAGIHSLFHDVFDQAREHLAAAMTEDPDFAMPVAWAARWHGLRVGQGWSPDPAQDSRAASALAQRAIELDPQNALALATYGHLRSYLFHDCASGRPYLDRALEACPNSATAWVLSGANLAYLGRGAEAVRHAEQGLQLAPFDQGRAYQYSFLAIAHYAQGSYEESLKWARLSVSENPFYTSVRRSVIVALAGLGRLEEARAEAARLLELEPDFRLGIYEQVRLPYEQVALRQRCMEHLRAAGLPE</sequence>
<dbReference type="Proteomes" id="UP000295096">
    <property type="component" value="Unassembled WGS sequence"/>
</dbReference>
<accession>A0A4R5QAX9</accession>
<evidence type="ECO:0000313" key="4">
    <source>
        <dbReference type="Proteomes" id="UP000295096"/>
    </source>
</evidence>
<dbReference type="Gene3D" id="3.30.70.1230">
    <property type="entry name" value="Nucleotide cyclase"/>
    <property type="match status" value="1"/>
</dbReference>
<dbReference type="PANTHER" id="PTHR43081">
    <property type="entry name" value="ADENYLATE CYCLASE, TERMINAL-DIFFERENTIATION SPECIFIC-RELATED"/>
    <property type="match status" value="1"/>
</dbReference>
<dbReference type="SUPFAM" id="SSF48452">
    <property type="entry name" value="TPR-like"/>
    <property type="match status" value="2"/>
</dbReference>
<dbReference type="Pfam" id="PF00211">
    <property type="entry name" value="Guanylate_cyc"/>
    <property type="match status" value="1"/>
</dbReference>
<name>A0A4R5QAX9_9PROT</name>
<proteinExistence type="predicted"/>
<feature type="compositionally biased region" description="Low complexity" evidence="1">
    <location>
        <begin position="16"/>
        <end position="25"/>
    </location>
</feature>
<feature type="region of interest" description="Disordered" evidence="1">
    <location>
        <begin position="1"/>
        <end position="41"/>
    </location>
</feature>
<dbReference type="EMBL" id="SMSJ01000067">
    <property type="protein sequence ID" value="TDH59407.1"/>
    <property type="molecule type" value="Genomic_DNA"/>
</dbReference>
<dbReference type="Gene3D" id="1.25.40.10">
    <property type="entry name" value="Tetratricopeptide repeat domain"/>
    <property type="match status" value="1"/>
</dbReference>
<feature type="domain" description="Guanylate cyclase" evidence="2">
    <location>
        <begin position="84"/>
        <end position="199"/>
    </location>
</feature>